<evidence type="ECO:0000259" key="5">
    <source>
        <dbReference type="Pfam" id="PF04326"/>
    </source>
</evidence>
<dbReference type="InterPro" id="IPR056884">
    <property type="entry name" value="NPHP3-like_N"/>
</dbReference>
<keyword evidence="2" id="KW-0677">Repeat</keyword>
<dbReference type="Gene3D" id="3.30.950.30">
    <property type="entry name" value="Schlafen, AAA domain"/>
    <property type="match status" value="1"/>
</dbReference>
<evidence type="ECO:0000259" key="7">
    <source>
        <dbReference type="Pfam" id="PF17057"/>
    </source>
</evidence>
<feature type="domain" description="Schlafen AlbA-2" evidence="5">
    <location>
        <begin position="191"/>
        <end position="287"/>
    </location>
</feature>
<dbReference type="InterPro" id="IPR038461">
    <property type="entry name" value="Schlafen_AlbA_2_dom_sf"/>
</dbReference>
<dbReference type="Proteomes" id="UP000694547">
    <property type="component" value="Chromosome 8"/>
</dbReference>
<dbReference type="InterPro" id="IPR029684">
    <property type="entry name" value="Schlafen"/>
</dbReference>
<evidence type="ECO:0000313" key="11">
    <source>
        <dbReference type="Proteomes" id="UP000694547"/>
    </source>
</evidence>
<evidence type="ECO:0000259" key="9">
    <source>
        <dbReference type="Pfam" id="PF24883"/>
    </source>
</evidence>
<dbReference type="GeneTree" id="ENSGT00410000025651"/>
<sequence>MEDYFVSDNVTQNKTEKTTLRSLEEITSAVCALLNSGGGVVKVEIENEDYNYECDGVGLDLPPLFRNHLEEMLQGKLFLIFVNSWNVAASGVRLATLCSNLYHRCGTSTEVMDSLEALQFLRRRVQALGNVDDPNSLNPQESPVDIQMTLASALFGEQQLQYLEKLNFTESPHVVFQMFSADLAQGIKERLPKCVSALANSEGGYVFFGVHDKTSQVVGCEKEKGNHSSLLAMINGCIRKMPVHHFCSQAHKVQCDLRSLEVYDKGAFRGYVCAIKVDRFCCAVFAKAPDSWEMRDTQMKQLAMKDWANVCWGVGWWEGGQREKGDVISYIPESIYKDLVSEHKGLRNLINTEMRSFSQGTLIFSHSWAVDLGLPRKQGVICDALLISPNNVPILYTICDKCDLGYRRYSMTVAYTLKQRLVNMGGYPGRLGIIPLVCQLGPDQRVRTGLEMPIYPESYNFTTVQQMEALLQSLVIVLFGFRSFLPGELNSEVVTLLTDQQYQLLLKDLCKSRELFVHGSPGSGKTTLALRIMEKIRNVFSCPADNILYICENQSLKKFVSKRNICQAVTRKTFMKKTFANIQHIVVDGAQNFRTEDGDWYTKAKSIIQRRRDDPGVLYVFLDYFQTNHLCCSGLPDLQQQKPVLKLTRMLRNGDNIANYLLDIMQQISENPPPNVPPEALRMSQELEWAPGVTGTLEITDDLNLEQMAIFVAEKCERLWGAGYYPRDVAVLFNKSRDTGKCKEKILLALRRRSVSQFSEESSFVVQVREELDDLGNHITLTSVHQFSGMERSIVFGIIPVESETAIFYNLLLCLASRARTHLYIIKVSLGPGGGGARL</sequence>
<dbReference type="Ensembl" id="ENSPEMT00000033998.1">
    <property type="protein sequence ID" value="ENSPEMP00000037102.1"/>
    <property type="gene ID" value="ENSPEMG00000021448.2"/>
</dbReference>
<reference evidence="10 11" key="1">
    <citation type="submission" date="2018-10" db="EMBL/GenBank/DDBJ databases">
        <title>Improved assembly of the deer mouse Peromyscus maniculatus genome.</title>
        <authorList>
            <person name="Lassance J.-M."/>
            <person name="Hoekstra H.E."/>
        </authorList>
    </citation>
    <scope>NUCLEOTIDE SEQUENCE [LARGE SCALE GENOMIC DNA]</scope>
</reference>
<keyword evidence="11" id="KW-1185">Reference proteome</keyword>
<evidence type="ECO:0000313" key="10">
    <source>
        <dbReference type="Ensembl" id="ENSPEMP00000037102.1"/>
    </source>
</evidence>
<dbReference type="InterPro" id="IPR031450">
    <property type="entry name" value="Poxin-SLFN/SLFN_N"/>
</dbReference>
<feature type="domain" description="UvrD-like helicase C-terminal" evidence="6">
    <location>
        <begin position="778"/>
        <end position="826"/>
    </location>
</feature>
<dbReference type="Pfam" id="PF17057">
    <property type="entry name" value="B3R"/>
    <property type="match status" value="1"/>
</dbReference>
<organism evidence="10 11">
    <name type="scientific">Peromyscus maniculatus bairdii</name>
    <name type="common">Prairie deer mouse</name>
    <dbReference type="NCBI Taxonomy" id="230844"/>
    <lineage>
        <taxon>Eukaryota</taxon>
        <taxon>Metazoa</taxon>
        <taxon>Chordata</taxon>
        <taxon>Craniata</taxon>
        <taxon>Vertebrata</taxon>
        <taxon>Euteleostomi</taxon>
        <taxon>Mammalia</taxon>
        <taxon>Eutheria</taxon>
        <taxon>Euarchontoglires</taxon>
        <taxon>Glires</taxon>
        <taxon>Rodentia</taxon>
        <taxon>Myomorpha</taxon>
        <taxon>Muroidea</taxon>
        <taxon>Cricetidae</taxon>
        <taxon>Neotominae</taxon>
        <taxon>Peromyscus</taxon>
    </lineage>
</organism>
<dbReference type="PANTHER" id="PTHR12155:SF26">
    <property type="entry name" value="SCHLAFEN FAMILY MEMBER 5"/>
    <property type="match status" value="1"/>
</dbReference>
<reference evidence="10" key="2">
    <citation type="submission" date="2025-08" db="UniProtKB">
        <authorList>
            <consortium name="Ensembl"/>
        </authorList>
    </citation>
    <scope>IDENTIFICATION</scope>
</reference>
<comment type="similarity">
    <text evidence="1">Belongs to the Schlafen family. Subgroup III subfamily.</text>
</comment>
<dbReference type="FunFam" id="3.40.50.300:FF:001322">
    <property type="entry name" value="Schlafen family member 11"/>
    <property type="match status" value="1"/>
</dbReference>
<dbReference type="Pfam" id="PF13538">
    <property type="entry name" value="UvrD_C_2"/>
    <property type="match status" value="1"/>
</dbReference>
<reference evidence="10" key="3">
    <citation type="submission" date="2025-09" db="UniProtKB">
        <authorList>
            <consortium name="Ensembl"/>
        </authorList>
    </citation>
    <scope>IDENTIFICATION</scope>
</reference>
<keyword evidence="4" id="KW-0067">ATP-binding</keyword>
<keyword evidence="3" id="KW-0547">Nucleotide-binding</keyword>
<protein>
    <submittedName>
        <fullName evidence="10">Schlafen 5</fullName>
    </submittedName>
</protein>
<dbReference type="PANTHER" id="PTHR12155">
    <property type="entry name" value="SCHLAFEN"/>
    <property type="match status" value="1"/>
</dbReference>
<dbReference type="InterPro" id="IPR007421">
    <property type="entry name" value="Schlafen_AlbA_2_dom"/>
</dbReference>
<dbReference type="Pfam" id="PF04326">
    <property type="entry name" value="SLFN_AlbA_2"/>
    <property type="match status" value="1"/>
</dbReference>
<dbReference type="InterPro" id="IPR027417">
    <property type="entry name" value="P-loop_NTPase"/>
</dbReference>
<dbReference type="GO" id="GO:0005524">
    <property type="term" value="F:ATP binding"/>
    <property type="evidence" value="ECO:0007669"/>
    <property type="project" value="UniProtKB-KW"/>
</dbReference>
<dbReference type="Pfam" id="PF21026">
    <property type="entry name" value="SLFN_GTPase-like"/>
    <property type="match status" value="1"/>
</dbReference>
<proteinExistence type="inferred from homology"/>
<evidence type="ECO:0000259" key="8">
    <source>
        <dbReference type="Pfam" id="PF21026"/>
    </source>
</evidence>
<evidence type="ECO:0000256" key="3">
    <source>
        <dbReference type="ARBA" id="ARBA00022741"/>
    </source>
</evidence>
<feature type="domain" description="Poxin-Schlafen/Schlafen-like N-terminal" evidence="7">
    <location>
        <begin position="63"/>
        <end position="168"/>
    </location>
</feature>
<dbReference type="InterPro" id="IPR027785">
    <property type="entry name" value="UvrD-like_helicase_C"/>
</dbReference>
<feature type="domain" description="Schlafen GTPase-like" evidence="8">
    <location>
        <begin position="328"/>
        <end position="460"/>
    </location>
</feature>
<evidence type="ECO:0000256" key="1">
    <source>
        <dbReference type="ARBA" id="ARBA00010114"/>
    </source>
</evidence>
<dbReference type="Pfam" id="PF24883">
    <property type="entry name" value="NPHP3_N"/>
    <property type="match status" value="1"/>
</dbReference>
<dbReference type="Gene3D" id="3.40.50.300">
    <property type="entry name" value="P-loop containing nucleotide triphosphate hydrolases"/>
    <property type="match status" value="2"/>
</dbReference>
<evidence type="ECO:0000259" key="6">
    <source>
        <dbReference type="Pfam" id="PF13538"/>
    </source>
</evidence>
<dbReference type="SUPFAM" id="SSF52540">
    <property type="entry name" value="P-loop containing nucleoside triphosphate hydrolases"/>
    <property type="match status" value="1"/>
</dbReference>
<dbReference type="AlphaFoldDB" id="A0A8C8W868"/>
<accession>A0A8C8W868</accession>
<dbReference type="InterPro" id="IPR048729">
    <property type="entry name" value="SLFN_GTPase-like"/>
</dbReference>
<evidence type="ECO:0000256" key="2">
    <source>
        <dbReference type="ARBA" id="ARBA00022737"/>
    </source>
</evidence>
<feature type="domain" description="Nephrocystin 3-like N-terminal" evidence="9">
    <location>
        <begin position="496"/>
        <end position="622"/>
    </location>
</feature>
<evidence type="ECO:0000256" key="4">
    <source>
        <dbReference type="ARBA" id="ARBA00022840"/>
    </source>
</evidence>
<name>A0A8C8W868_PERMB</name>